<gene>
    <name evidence="1" type="ORF">GCM10022214_08450</name>
</gene>
<evidence type="ECO:0000313" key="2">
    <source>
        <dbReference type="Proteomes" id="UP001500683"/>
    </source>
</evidence>
<dbReference type="EMBL" id="BAAAZG010000001">
    <property type="protein sequence ID" value="GAA4058497.1"/>
    <property type="molecule type" value="Genomic_DNA"/>
</dbReference>
<keyword evidence="2" id="KW-1185">Reference proteome</keyword>
<evidence type="ECO:0000313" key="1">
    <source>
        <dbReference type="EMBL" id="GAA4058497.1"/>
    </source>
</evidence>
<protein>
    <recommendedName>
        <fullName evidence="3">Aminoglycoside phosphotransferase</fullName>
    </recommendedName>
</protein>
<reference evidence="2" key="1">
    <citation type="journal article" date="2019" name="Int. J. Syst. Evol. Microbiol.">
        <title>The Global Catalogue of Microorganisms (GCM) 10K type strain sequencing project: providing services to taxonomists for standard genome sequencing and annotation.</title>
        <authorList>
            <consortium name="The Broad Institute Genomics Platform"/>
            <consortium name="The Broad Institute Genome Sequencing Center for Infectious Disease"/>
            <person name="Wu L."/>
            <person name="Ma J."/>
        </authorList>
    </citation>
    <scope>NUCLEOTIDE SEQUENCE [LARGE SCALE GENOMIC DNA]</scope>
    <source>
        <strain evidence="2">JCM 16702</strain>
    </source>
</reference>
<dbReference type="SUPFAM" id="SSF56112">
    <property type="entry name" value="Protein kinase-like (PK-like)"/>
    <property type="match status" value="1"/>
</dbReference>
<proteinExistence type="predicted"/>
<comment type="caution">
    <text evidence="1">The sequence shown here is derived from an EMBL/GenBank/DDBJ whole genome shotgun (WGS) entry which is preliminary data.</text>
</comment>
<sequence>MAEFTRTERVDWEGLPLALREAVAEQVGPPAKVETIVEGRRTPLVATFTTRSGDRLFVKAAPDYGTRAGEQLARELAIAPYVTAIAPELLYAVKAGGWRLAAFEWVDGTRANYMIDSPDIPKVLQTLADLDRLQVPPDVPLIWFERRWSSYAPAGRELTRLAGPALLHTDINPTNLRIGPTATLVDWAAASRGARFVNPADFVICLIASGHPPRDAEAIVSDLPAWRDADPLDIDYYARTVATAWLHAFWNLTNPWAKAVMHAAQQWAMHRHDQT</sequence>
<dbReference type="RefSeq" id="WP_344940835.1">
    <property type="nucleotide sequence ID" value="NZ_BAAAZG010000001.1"/>
</dbReference>
<evidence type="ECO:0008006" key="3">
    <source>
        <dbReference type="Google" id="ProtNLM"/>
    </source>
</evidence>
<organism evidence="1 2">
    <name type="scientific">Actinomadura miaoliensis</name>
    <dbReference type="NCBI Taxonomy" id="430685"/>
    <lineage>
        <taxon>Bacteria</taxon>
        <taxon>Bacillati</taxon>
        <taxon>Actinomycetota</taxon>
        <taxon>Actinomycetes</taxon>
        <taxon>Streptosporangiales</taxon>
        <taxon>Thermomonosporaceae</taxon>
        <taxon>Actinomadura</taxon>
    </lineage>
</organism>
<dbReference type="InterPro" id="IPR011009">
    <property type="entry name" value="Kinase-like_dom_sf"/>
</dbReference>
<name>A0ABP7V302_9ACTN</name>
<accession>A0ABP7V302</accession>
<dbReference type="Proteomes" id="UP001500683">
    <property type="component" value="Unassembled WGS sequence"/>
</dbReference>